<sequence>MPVRCPVGALPEAFQVMCLRAVKAMARGRFVDSRFASRGSKKCVYCTTQKDVCTPVPIYVAEEFAILEGALEEYQGLPEGNDGRAASMAEVQEAARTLSLCVQVTRAQDKTLGVPELLTASHHLLGQVLEQVSALSCRVASLEAQVARGGGG</sequence>
<organism evidence="1 2">
    <name type="scientific">Clathrospora elynae</name>
    <dbReference type="NCBI Taxonomy" id="706981"/>
    <lineage>
        <taxon>Eukaryota</taxon>
        <taxon>Fungi</taxon>
        <taxon>Dikarya</taxon>
        <taxon>Ascomycota</taxon>
        <taxon>Pezizomycotina</taxon>
        <taxon>Dothideomycetes</taxon>
        <taxon>Pleosporomycetidae</taxon>
        <taxon>Pleosporales</taxon>
        <taxon>Diademaceae</taxon>
        <taxon>Clathrospora</taxon>
    </lineage>
</organism>
<accession>A0A6A5S9K3</accession>
<proteinExistence type="predicted"/>
<keyword evidence="2" id="KW-1185">Reference proteome</keyword>
<reference evidence="1" key="1">
    <citation type="journal article" date="2020" name="Stud. Mycol.">
        <title>101 Dothideomycetes genomes: a test case for predicting lifestyles and emergence of pathogens.</title>
        <authorList>
            <person name="Haridas S."/>
            <person name="Albert R."/>
            <person name="Binder M."/>
            <person name="Bloem J."/>
            <person name="Labutti K."/>
            <person name="Salamov A."/>
            <person name="Andreopoulos B."/>
            <person name="Baker S."/>
            <person name="Barry K."/>
            <person name="Bills G."/>
            <person name="Bluhm B."/>
            <person name="Cannon C."/>
            <person name="Castanera R."/>
            <person name="Culley D."/>
            <person name="Daum C."/>
            <person name="Ezra D."/>
            <person name="Gonzalez J."/>
            <person name="Henrissat B."/>
            <person name="Kuo A."/>
            <person name="Liang C."/>
            <person name="Lipzen A."/>
            <person name="Lutzoni F."/>
            <person name="Magnuson J."/>
            <person name="Mondo S."/>
            <person name="Nolan M."/>
            <person name="Ohm R."/>
            <person name="Pangilinan J."/>
            <person name="Park H.-J."/>
            <person name="Ramirez L."/>
            <person name="Alfaro M."/>
            <person name="Sun H."/>
            <person name="Tritt A."/>
            <person name="Yoshinaga Y."/>
            <person name="Zwiers L.-H."/>
            <person name="Turgeon B."/>
            <person name="Goodwin S."/>
            <person name="Spatafora J."/>
            <person name="Crous P."/>
            <person name="Grigoriev I."/>
        </authorList>
    </citation>
    <scope>NUCLEOTIDE SEQUENCE</scope>
    <source>
        <strain evidence="1">CBS 161.51</strain>
    </source>
</reference>
<dbReference type="OrthoDB" id="3795508at2759"/>
<dbReference type="Proteomes" id="UP000800038">
    <property type="component" value="Unassembled WGS sequence"/>
</dbReference>
<evidence type="ECO:0000313" key="2">
    <source>
        <dbReference type="Proteomes" id="UP000800038"/>
    </source>
</evidence>
<protein>
    <submittedName>
        <fullName evidence="1">Uncharacterized protein</fullName>
    </submittedName>
</protein>
<name>A0A6A5S9K3_9PLEO</name>
<gene>
    <name evidence="1" type="ORF">EJ02DRAFT_98155</name>
</gene>
<evidence type="ECO:0000313" key="1">
    <source>
        <dbReference type="EMBL" id="KAF1936224.1"/>
    </source>
</evidence>
<feature type="non-terminal residue" evidence="1">
    <location>
        <position position="152"/>
    </location>
</feature>
<dbReference type="EMBL" id="ML976203">
    <property type="protein sequence ID" value="KAF1936224.1"/>
    <property type="molecule type" value="Genomic_DNA"/>
</dbReference>
<dbReference type="AlphaFoldDB" id="A0A6A5S9K3"/>